<organism evidence="2 3">
    <name type="scientific">Vanilla planifolia</name>
    <name type="common">Vanilla</name>
    <dbReference type="NCBI Taxonomy" id="51239"/>
    <lineage>
        <taxon>Eukaryota</taxon>
        <taxon>Viridiplantae</taxon>
        <taxon>Streptophyta</taxon>
        <taxon>Embryophyta</taxon>
        <taxon>Tracheophyta</taxon>
        <taxon>Spermatophyta</taxon>
        <taxon>Magnoliopsida</taxon>
        <taxon>Liliopsida</taxon>
        <taxon>Asparagales</taxon>
        <taxon>Orchidaceae</taxon>
        <taxon>Vanilloideae</taxon>
        <taxon>Vanilleae</taxon>
        <taxon>Vanilla</taxon>
    </lineage>
</organism>
<dbReference type="AlphaFoldDB" id="A0A835PDB0"/>
<sequence>MSEGHKVEELCQKCAVIDITLNYEDTRVREESLAGTLQGRFVVIIEVVKAHHPITTSSESIAHMRADEASSAGNEDRNAKGTTPDAGRGAYTLLPLGTSPGGSGRGTEEAAFRGEGRMRETRGRRG</sequence>
<feature type="compositionally biased region" description="Basic and acidic residues" evidence="1">
    <location>
        <begin position="106"/>
        <end position="126"/>
    </location>
</feature>
<name>A0A835PDB0_VANPL</name>
<proteinExistence type="predicted"/>
<accession>A0A835PDB0</accession>
<dbReference type="EMBL" id="JADCNM010000053">
    <property type="protein sequence ID" value="KAG0451626.1"/>
    <property type="molecule type" value="Genomic_DNA"/>
</dbReference>
<evidence type="ECO:0000313" key="3">
    <source>
        <dbReference type="Proteomes" id="UP000639772"/>
    </source>
</evidence>
<evidence type="ECO:0000313" key="2">
    <source>
        <dbReference type="EMBL" id="KAG0451626.1"/>
    </source>
</evidence>
<feature type="compositionally biased region" description="Basic and acidic residues" evidence="1">
    <location>
        <begin position="62"/>
        <end position="79"/>
    </location>
</feature>
<protein>
    <submittedName>
        <fullName evidence="2">Uncharacterized protein</fullName>
    </submittedName>
</protein>
<reference evidence="2 3" key="1">
    <citation type="journal article" date="2020" name="Nat. Food">
        <title>A phased Vanilla planifolia genome enables genetic improvement of flavour and production.</title>
        <authorList>
            <person name="Hasing T."/>
            <person name="Tang H."/>
            <person name="Brym M."/>
            <person name="Khazi F."/>
            <person name="Huang T."/>
            <person name="Chambers A.H."/>
        </authorList>
    </citation>
    <scope>NUCLEOTIDE SEQUENCE [LARGE SCALE GENOMIC DNA]</scope>
    <source>
        <tissue evidence="2">Leaf</tissue>
    </source>
</reference>
<evidence type="ECO:0000256" key="1">
    <source>
        <dbReference type="SAM" id="MobiDB-lite"/>
    </source>
</evidence>
<comment type="caution">
    <text evidence="2">The sequence shown here is derived from an EMBL/GenBank/DDBJ whole genome shotgun (WGS) entry which is preliminary data.</text>
</comment>
<gene>
    <name evidence="2" type="ORF">HPP92_026144</name>
</gene>
<feature type="region of interest" description="Disordered" evidence="1">
    <location>
        <begin position="58"/>
        <end position="126"/>
    </location>
</feature>
<dbReference type="Proteomes" id="UP000639772">
    <property type="component" value="Unassembled WGS sequence"/>
</dbReference>